<name>A0A562UGQ8_9SPHI</name>
<dbReference type="GO" id="GO:0061504">
    <property type="term" value="P:cyclic threonylcarbamoyladenosine biosynthetic process"/>
    <property type="evidence" value="ECO:0007669"/>
    <property type="project" value="TreeGrafter"/>
</dbReference>
<dbReference type="Gene3D" id="3.40.50.720">
    <property type="entry name" value="NAD(P)-binding Rossmann-like Domain"/>
    <property type="match status" value="1"/>
</dbReference>
<proteinExistence type="predicted"/>
<evidence type="ECO:0000256" key="5">
    <source>
        <dbReference type="ARBA" id="ARBA00023049"/>
    </source>
</evidence>
<keyword evidence="9" id="KW-1185">Reference proteome</keyword>
<dbReference type="GO" id="GO:0061503">
    <property type="term" value="F:tRNA threonylcarbamoyladenosine dehydratase"/>
    <property type="evidence" value="ECO:0007669"/>
    <property type="project" value="TreeGrafter"/>
</dbReference>
<dbReference type="GO" id="GO:0008237">
    <property type="term" value="F:metallopeptidase activity"/>
    <property type="evidence" value="ECO:0007669"/>
    <property type="project" value="UniProtKB-KW"/>
</dbReference>
<protein>
    <submittedName>
        <fullName evidence="8">JAB domain-containing protein similar to deubiquitination enzymes</fullName>
    </submittedName>
</protein>
<dbReference type="PANTHER" id="PTHR43267:SF1">
    <property type="entry name" value="TRNA THREONYLCARBAMOYLADENOSINE DEHYDRATASE"/>
    <property type="match status" value="1"/>
</dbReference>
<dbReference type="EMBL" id="VLLI01000001">
    <property type="protein sequence ID" value="TWJ04953.1"/>
    <property type="molecule type" value="Genomic_DNA"/>
</dbReference>
<dbReference type="Gene3D" id="3.40.140.10">
    <property type="entry name" value="Cytidine Deaminase, domain 2"/>
    <property type="match status" value="1"/>
</dbReference>
<gene>
    <name evidence="8" type="ORF">JN11_00677</name>
</gene>
<dbReference type="GO" id="GO:0008641">
    <property type="term" value="F:ubiquitin-like modifier activating enzyme activity"/>
    <property type="evidence" value="ECO:0007669"/>
    <property type="project" value="InterPro"/>
</dbReference>
<accession>A0A562UGQ8</accession>
<keyword evidence="4" id="KW-0862">Zinc</keyword>
<evidence type="ECO:0000256" key="4">
    <source>
        <dbReference type="ARBA" id="ARBA00022833"/>
    </source>
</evidence>
<evidence type="ECO:0000256" key="2">
    <source>
        <dbReference type="ARBA" id="ARBA00022723"/>
    </source>
</evidence>
<keyword evidence="5" id="KW-0482">Metalloprotease</keyword>
<dbReference type="AlphaFoldDB" id="A0A562UGQ8"/>
<evidence type="ECO:0000259" key="7">
    <source>
        <dbReference type="Pfam" id="PF14464"/>
    </source>
</evidence>
<feature type="domain" description="THIF-type NAD/FAD binding fold" evidence="6">
    <location>
        <begin position="372"/>
        <end position="465"/>
    </location>
</feature>
<dbReference type="PANTHER" id="PTHR43267">
    <property type="entry name" value="TRNA THREONYLCARBAMOYLADENOSINE DEHYDRATASE"/>
    <property type="match status" value="1"/>
</dbReference>
<comment type="caution">
    <text evidence="8">The sequence shown here is derived from an EMBL/GenBank/DDBJ whole genome shotgun (WGS) entry which is preliminary data.</text>
</comment>
<dbReference type="Pfam" id="PF00899">
    <property type="entry name" value="ThiF"/>
    <property type="match status" value="1"/>
</dbReference>
<dbReference type="SUPFAM" id="SSF102712">
    <property type="entry name" value="JAB1/MPN domain"/>
    <property type="match status" value="1"/>
</dbReference>
<evidence type="ECO:0000313" key="9">
    <source>
        <dbReference type="Proteomes" id="UP000317010"/>
    </source>
</evidence>
<dbReference type="InterPro" id="IPR035985">
    <property type="entry name" value="Ubiquitin-activating_enz"/>
</dbReference>
<dbReference type="RefSeq" id="WP_144909588.1">
    <property type="nucleotide sequence ID" value="NZ_VLLI01000001.1"/>
</dbReference>
<reference evidence="8 9" key="1">
    <citation type="submission" date="2019-07" db="EMBL/GenBank/DDBJ databases">
        <title>Genomic Encyclopedia of Archaeal and Bacterial Type Strains, Phase II (KMG-II): from individual species to whole genera.</title>
        <authorList>
            <person name="Goeker M."/>
        </authorList>
    </citation>
    <scope>NUCLEOTIDE SEQUENCE [LARGE SCALE GENOMIC DNA]</scope>
    <source>
        <strain evidence="8 9">ATCC BAA-1854</strain>
    </source>
</reference>
<feature type="domain" description="JAB" evidence="7">
    <location>
        <begin position="640"/>
        <end position="724"/>
    </location>
</feature>
<keyword evidence="2" id="KW-0479">Metal-binding</keyword>
<evidence type="ECO:0000256" key="1">
    <source>
        <dbReference type="ARBA" id="ARBA00022670"/>
    </source>
</evidence>
<dbReference type="InterPro" id="IPR045886">
    <property type="entry name" value="ThiF/MoeB/HesA"/>
</dbReference>
<dbReference type="Pfam" id="PF14457">
    <property type="entry name" value="Prok-E2_A"/>
    <property type="match status" value="1"/>
</dbReference>
<organism evidence="8 9">
    <name type="scientific">Mucilaginibacter frigoritolerans</name>
    <dbReference type="NCBI Taxonomy" id="652788"/>
    <lineage>
        <taxon>Bacteria</taxon>
        <taxon>Pseudomonadati</taxon>
        <taxon>Bacteroidota</taxon>
        <taxon>Sphingobacteriia</taxon>
        <taxon>Sphingobacteriales</taxon>
        <taxon>Sphingobacteriaceae</taxon>
        <taxon>Mucilaginibacter</taxon>
    </lineage>
</organism>
<dbReference type="InterPro" id="IPR028090">
    <property type="entry name" value="JAB_dom_prok"/>
</dbReference>
<dbReference type="GO" id="GO:0046872">
    <property type="term" value="F:metal ion binding"/>
    <property type="evidence" value="ECO:0007669"/>
    <property type="project" value="UniProtKB-KW"/>
</dbReference>
<dbReference type="GO" id="GO:0006508">
    <property type="term" value="P:proteolysis"/>
    <property type="evidence" value="ECO:0007669"/>
    <property type="project" value="UniProtKB-KW"/>
</dbReference>
<dbReference type="SUPFAM" id="SSF69572">
    <property type="entry name" value="Activating enzymes of the ubiquitin-like proteins"/>
    <property type="match status" value="1"/>
</dbReference>
<dbReference type="OrthoDB" id="517279at2"/>
<sequence>MAAKLYSASLPIVTEELKNPATRGSLVAIGKFLGLRKLVLRQYSDELIAISVKIKVELPPLGNFQDIDIRPEEPVLILFDVKNYPSVPPIVKTDRLDFPKDALAHLYVAVKGKTPAFCLVRGDMADWYAKKKPQDLIIRIGNWLRDAANGELTLNGGRFDPMRYEAYSGKLVYDYDQFAALVQKNQSLPGEANFAMAIFKRTSSSTYQVHKIVSAENAADTIKLLADAFKKEDDGVKTTHYHIGYIAWSASEENIATYQIEAPNNWQQLVTYAAKYGIDLESLGRYIAVDDRSHFRGIVVVIGIKRPAQVIGFSSSIEFSNHVIVVEDADKAGGKLNEEVAVLQYIHNQPLTLQLAQKISGVEFIPPGINLAVGCGALGSKILSHLGRSGYVNFIVIDKEKLSAHNLARHALFADHIGRNKAEALAEEIKKLYPANSILMTGLSSHIDPTMSDEVSNGFKWIFDFTASESFFNTLVKADKLTSPNICRVLISDHGQMGVTMLEGANRNPRIDDLQISVVAAYKSNPWVTDWLNREADQSQSKDVELNIGVGCNSETTVIADDLISLHASYASIVIKKEMENTEHSGKIFLSRVGQEGLPLIQTDFISIKPFVLYHTVNESIWEIRYMKTVIDTMKSQMGLKMPNETGGVLIGSVNYSTHTIHVMDIITEPADSASTDVYFLRGIEDLPEQVLEITQNTGGQLGYVGEWHSHPFGPNKLSSTDMRSVMSFKKDFEIQEIPLPVFLTVVTPDLLLPYVF</sequence>
<dbReference type="InterPro" id="IPR032865">
    <property type="entry name" value="Prok-E2_A"/>
</dbReference>
<dbReference type="Pfam" id="PF14464">
    <property type="entry name" value="Prok-JAB"/>
    <property type="match status" value="1"/>
</dbReference>
<dbReference type="Proteomes" id="UP000317010">
    <property type="component" value="Unassembled WGS sequence"/>
</dbReference>
<evidence type="ECO:0000259" key="6">
    <source>
        <dbReference type="Pfam" id="PF00899"/>
    </source>
</evidence>
<keyword evidence="1" id="KW-0645">Protease</keyword>
<dbReference type="InterPro" id="IPR000594">
    <property type="entry name" value="ThiF_NAD_FAD-bd"/>
</dbReference>
<evidence type="ECO:0000256" key="3">
    <source>
        <dbReference type="ARBA" id="ARBA00022801"/>
    </source>
</evidence>
<evidence type="ECO:0000313" key="8">
    <source>
        <dbReference type="EMBL" id="TWJ04953.1"/>
    </source>
</evidence>
<keyword evidence="3" id="KW-0378">Hydrolase</keyword>